<protein>
    <recommendedName>
        <fullName evidence="3">Class I SAM-dependent methyltransferase</fullName>
    </recommendedName>
</protein>
<accession>A0A2H0RD61</accession>
<organism evidence="1 2">
    <name type="scientific">candidate division WWE3 bacterium CG10_big_fil_rev_8_21_14_0_10_32_10</name>
    <dbReference type="NCBI Taxonomy" id="1975090"/>
    <lineage>
        <taxon>Bacteria</taxon>
        <taxon>Katanobacteria</taxon>
    </lineage>
</organism>
<dbReference type="AlphaFoldDB" id="A0A2H0RD61"/>
<evidence type="ECO:0008006" key="3">
    <source>
        <dbReference type="Google" id="ProtNLM"/>
    </source>
</evidence>
<comment type="caution">
    <text evidence="1">The sequence shown here is derived from an EMBL/GenBank/DDBJ whole genome shotgun (WGS) entry which is preliminary data.</text>
</comment>
<dbReference type="EMBL" id="PCXU01000012">
    <property type="protein sequence ID" value="PIR43755.1"/>
    <property type="molecule type" value="Genomic_DNA"/>
</dbReference>
<dbReference type="InterPro" id="IPR029063">
    <property type="entry name" value="SAM-dependent_MTases_sf"/>
</dbReference>
<name>A0A2H0RD61_UNCKA</name>
<gene>
    <name evidence="1" type="ORF">COV24_01205</name>
</gene>
<dbReference type="SUPFAM" id="SSF53335">
    <property type="entry name" value="S-adenosyl-L-methionine-dependent methyltransferases"/>
    <property type="match status" value="1"/>
</dbReference>
<reference evidence="1 2" key="1">
    <citation type="submission" date="2017-09" db="EMBL/GenBank/DDBJ databases">
        <title>Depth-based differentiation of microbial function through sediment-hosted aquifers and enrichment of novel symbionts in the deep terrestrial subsurface.</title>
        <authorList>
            <person name="Probst A.J."/>
            <person name="Ladd B."/>
            <person name="Jarett J.K."/>
            <person name="Geller-Mcgrath D.E."/>
            <person name="Sieber C.M."/>
            <person name="Emerson J.B."/>
            <person name="Anantharaman K."/>
            <person name="Thomas B.C."/>
            <person name="Malmstrom R."/>
            <person name="Stieglmeier M."/>
            <person name="Klingl A."/>
            <person name="Woyke T."/>
            <person name="Ryan C.M."/>
            <person name="Banfield J.F."/>
        </authorList>
    </citation>
    <scope>NUCLEOTIDE SEQUENCE [LARGE SCALE GENOMIC DNA]</scope>
    <source>
        <strain evidence="1">CG10_big_fil_rev_8_21_14_0_10_32_10</strain>
    </source>
</reference>
<dbReference type="Proteomes" id="UP000230214">
    <property type="component" value="Unassembled WGS sequence"/>
</dbReference>
<evidence type="ECO:0000313" key="2">
    <source>
        <dbReference type="Proteomes" id="UP000230214"/>
    </source>
</evidence>
<sequence length="142" mass="16259">MVESQKKLFNKIISIELGTDLYKRAKKRFKDNKNITIVQGDSGKILPSILKNINQSVLFWLDGHYSAGVTALGDKECPIFEELDAVFNNSKNKHTILIDDARCFNGTGDYPTIEKLKKYIKGKNKNYKVTIKNDIIRCELFK</sequence>
<evidence type="ECO:0000313" key="1">
    <source>
        <dbReference type="EMBL" id="PIR43755.1"/>
    </source>
</evidence>
<proteinExistence type="predicted"/>